<dbReference type="EMBL" id="CP111021">
    <property type="protein sequence ID" value="WAR17483.1"/>
    <property type="molecule type" value="Genomic_DNA"/>
</dbReference>
<reference evidence="1" key="1">
    <citation type="submission" date="2022-11" db="EMBL/GenBank/DDBJ databases">
        <title>Centuries of genome instability and evolution in soft-shell clam transmissible cancer (bioRxiv).</title>
        <authorList>
            <person name="Hart S.F.M."/>
            <person name="Yonemitsu M.A."/>
            <person name="Giersch R.M."/>
            <person name="Beal B.F."/>
            <person name="Arriagada G."/>
            <person name="Davis B.W."/>
            <person name="Ostrander E.A."/>
            <person name="Goff S.P."/>
            <person name="Metzger M.J."/>
        </authorList>
    </citation>
    <scope>NUCLEOTIDE SEQUENCE</scope>
    <source>
        <strain evidence="1">MELC-2E11</strain>
        <tissue evidence="1">Siphon/mantle</tissue>
    </source>
</reference>
<organism evidence="1 2">
    <name type="scientific">Mya arenaria</name>
    <name type="common">Soft-shell clam</name>
    <dbReference type="NCBI Taxonomy" id="6604"/>
    <lineage>
        <taxon>Eukaryota</taxon>
        <taxon>Metazoa</taxon>
        <taxon>Spiralia</taxon>
        <taxon>Lophotrochozoa</taxon>
        <taxon>Mollusca</taxon>
        <taxon>Bivalvia</taxon>
        <taxon>Autobranchia</taxon>
        <taxon>Heteroconchia</taxon>
        <taxon>Euheterodonta</taxon>
        <taxon>Imparidentia</taxon>
        <taxon>Neoheterodontei</taxon>
        <taxon>Myida</taxon>
        <taxon>Myoidea</taxon>
        <taxon>Myidae</taxon>
        <taxon>Mya</taxon>
    </lineage>
</organism>
<keyword evidence="2" id="KW-1185">Reference proteome</keyword>
<gene>
    <name evidence="1" type="ORF">MAR_032077</name>
</gene>
<dbReference type="Proteomes" id="UP001164746">
    <property type="component" value="Chromosome 10"/>
</dbReference>
<evidence type="ECO:0000313" key="1">
    <source>
        <dbReference type="EMBL" id="WAR17483.1"/>
    </source>
</evidence>
<proteinExistence type="predicted"/>
<evidence type="ECO:0000313" key="2">
    <source>
        <dbReference type="Proteomes" id="UP001164746"/>
    </source>
</evidence>
<accession>A0ABY7F9W8</accession>
<protein>
    <submittedName>
        <fullName evidence="1">Uncharacterized protein</fullName>
    </submittedName>
</protein>
<name>A0ABY7F9W8_MYAAR</name>
<sequence length="382" mass="43006">MRDENTNTCASNPKCSFTVQKNFITNLNVKEKKQRIALTKIYVLCTIDFEVVPEFYARYTFNSLLSLSAFVTDRFTSAVFDVIPVDNTDITILHKVVLLHFFANTNRTPQVRDIGKKLRHAPKLKVTDDQLKQWFGQMRALLLVPNHLAANTKAQDTVNTLNKLELDQLQIERKDAMAAINDVIPHPKHPDNEDLDENVIMLNKIIKSLCNDILQEVSENKKLQNGVVDFIKTGSKPLAWLFQKLLSKSMTTHVTNRSKYTIYAKYSFNGPEVNIANQKAEASATAVVGGAYGANGIIGRGLEYSAAAAFRTIAPGAHMAFEYPTTIKDAVYIWIYYVDENSEKQWVCEGLPKRPDYSVFVDQDGKVQNAKHGTLSEPADKK</sequence>